<evidence type="ECO:0000256" key="8">
    <source>
        <dbReference type="SAM" id="SignalP"/>
    </source>
</evidence>
<keyword evidence="2" id="KW-0433">Leucine-rich repeat</keyword>
<evidence type="ECO:0000259" key="9">
    <source>
        <dbReference type="Pfam" id="PF08263"/>
    </source>
</evidence>
<organism evidence="10 11">
    <name type="scientific">Spinacia oleracea</name>
    <name type="common">Spinach</name>
    <dbReference type="NCBI Taxonomy" id="3562"/>
    <lineage>
        <taxon>Eukaryota</taxon>
        <taxon>Viridiplantae</taxon>
        <taxon>Streptophyta</taxon>
        <taxon>Embryophyta</taxon>
        <taxon>Tracheophyta</taxon>
        <taxon>Spermatophyta</taxon>
        <taxon>Magnoliopsida</taxon>
        <taxon>eudicotyledons</taxon>
        <taxon>Gunneridae</taxon>
        <taxon>Pentapetalae</taxon>
        <taxon>Caryophyllales</taxon>
        <taxon>Chenopodiaceae</taxon>
        <taxon>Chenopodioideae</taxon>
        <taxon>Anserineae</taxon>
        <taxon>Spinacia</taxon>
    </lineage>
</organism>
<keyword evidence="4 8" id="KW-0732">Signal</keyword>
<dbReference type="KEGG" id="soe:110779987"/>
<evidence type="ECO:0000256" key="1">
    <source>
        <dbReference type="ARBA" id="ARBA00004370"/>
    </source>
</evidence>
<keyword evidence="11" id="KW-0808">Transferase</keyword>
<dbReference type="GO" id="GO:0038023">
    <property type="term" value="F:signaling receptor activity"/>
    <property type="evidence" value="ECO:0000318"/>
    <property type="project" value="GO_Central"/>
</dbReference>
<keyword evidence="6" id="KW-1133">Transmembrane helix</keyword>
<proteinExistence type="predicted"/>
<evidence type="ECO:0000256" key="6">
    <source>
        <dbReference type="ARBA" id="ARBA00022989"/>
    </source>
</evidence>
<dbReference type="InterPro" id="IPR013210">
    <property type="entry name" value="LRR_N_plant-typ"/>
</dbReference>
<dbReference type="Pfam" id="PF08263">
    <property type="entry name" value="LRRNT_2"/>
    <property type="match status" value="1"/>
</dbReference>
<reference evidence="11" key="2">
    <citation type="submission" date="2025-08" db="UniProtKB">
        <authorList>
            <consortium name="RefSeq"/>
        </authorList>
    </citation>
    <scope>IDENTIFICATION</scope>
    <source>
        <tissue evidence="11">Leaf</tissue>
    </source>
</reference>
<evidence type="ECO:0000313" key="10">
    <source>
        <dbReference type="Proteomes" id="UP000813463"/>
    </source>
</evidence>
<feature type="domain" description="Leucine-rich repeat-containing N-terminal plant-type" evidence="9">
    <location>
        <begin position="28"/>
        <end position="62"/>
    </location>
</feature>
<dbReference type="InterPro" id="IPR053213">
    <property type="entry name" value="RLP29"/>
</dbReference>
<dbReference type="InterPro" id="IPR032675">
    <property type="entry name" value="LRR_dom_sf"/>
</dbReference>
<dbReference type="SMART" id="SM00369">
    <property type="entry name" value="LRR_TYP"/>
    <property type="match status" value="6"/>
</dbReference>
<dbReference type="Pfam" id="PF13855">
    <property type="entry name" value="LRR_8"/>
    <property type="match status" value="1"/>
</dbReference>
<dbReference type="PANTHER" id="PTHR48009:SF9">
    <property type="entry name" value="LRR RECEPTOR-LIKE SERINE_THREONINE-PROTEIN KINASE GSO1"/>
    <property type="match status" value="1"/>
</dbReference>
<protein>
    <submittedName>
        <fullName evidence="11">Probable inactive leucine-rich repeat receptor kinase XIAO</fullName>
    </submittedName>
</protein>
<dbReference type="InterPro" id="IPR003591">
    <property type="entry name" value="Leu-rich_rpt_typical-subtyp"/>
</dbReference>
<dbReference type="Gene3D" id="3.80.10.10">
    <property type="entry name" value="Ribonuclease Inhibitor"/>
    <property type="match status" value="3"/>
</dbReference>
<keyword evidence="5" id="KW-0677">Repeat</keyword>
<dbReference type="SUPFAM" id="SSF52058">
    <property type="entry name" value="L domain-like"/>
    <property type="match status" value="1"/>
</dbReference>
<feature type="chain" id="PRO_5044700951" evidence="8">
    <location>
        <begin position="25"/>
        <end position="390"/>
    </location>
</feature>
<evidence type="ECO:0000256" key="4">
    <source>
        <dbReference type="ARBA" id="ARBA00022729"/>
    </source>
</evidence>
<gene>
    <name evidence="11" type="primary">LOC110779987</name>
</gene>
<dbReference type="AlphaFoldDB" id="A0A9R0K6K9"/>
<reference evidence="10" key="1">
    <citation type="journal article" date="2021" name="Nat. Commun.">
        <title>Genomic analyses provide insights into spinach domestication and the genetic basis of agronomic traits.</title>
        <authorList>
            <person name="Cai X."/>
            <person name="Sun X."/>
            <person name="Xu C."/>
            <person name="Sun H."/>
            <person name="Wang X."/>
            <person name="Ge C."/>
            <person name="Zhang Z."/>
            <person name="Wang Q."/>
            <person name="Fei Z."/>
            <person name="Jiao C."/>
            <person name="Wang Q."/>
        </authorList>
    </citation>
    <scope>NUCLEOTIDE SEQUENCE [LARGE SCALE GENOMIC DNA]</scope>
    <source>
        <strain evidence="10">cv. Varoflay</strain>
    </source>
</reference>
<dbReference type="OrthoDB" id="676979at2759"/>
<dbReference type="RefSeq" id="XP_021840120.1">
    <property type="nucleotide sequence ID" value="XM_021984428.2"/>
</dbReference>
<evidence type="ECO:0000256" key="7">
    <source>
        <dbReference type="ARBA" id="ARBA00023136"/>
    </source>
</evidence>
<keyword evidence="11" id="KW-0675">Receptor</keyword>
<keyword evidence="7" id="KW-0472">Membrane</keyword>
<evidence type="ECO:0000256" key="3">
    <source>
        <dbReference type="ARBA" id="ARBA00022692"/>
    </source>
</evidence>
<accession>A0A9R0K6K9</accession>
<dbReference type="Proteomes" id="UP000813463">
    <property type="component" value="Chromosome 4"/>
</dbReference>
<keyword evidence="11" id="KW-0418">Kinase</keyword>
<comment type="subcellular location">
    <subcellularLocation>
        <location evidence="1">Membrane</location>
    </subcellularLocation>
</comment>
<keyword evidence="10" id="KW-1185">Reference proteome</keyword>
<keyword evidence="3" id="KW-0812">Transmembrane</keyword>
<sequence>MLKPHHRLHLHLFFLFLHLPFSLSATSPADIAALKSFKAAIDPSTIRPSSCLGSWDFSSDPCLTPRTTHFICGLTCSPDSTRVVSITLDSAGYSGTLTPLVSKLTQLVLLDLGQNSFHGTIPLSLSSLSLLQSLSLRYNSFSGPLPSSIATLTSLQDLDLSGNLLSGPLPNTLFSLSHLTRLDLSFNKFSGNLPKLPPNLLEIAIKANSLSGPIVKTSFIGLTRLETVELSANSFTGVLQSWFFQLPGLQQINLSNNSLSGVEIWKPNRGYSSGLVAVDLGFNKIEGYLPVSLLGFPALASLSLRYNRLRGTIPLELCKKGTIKRLYLDGNYLTGTPPAGFFPGVGKESPVAGSFGDNCLRGCPPKSQLCLPSQKPMSVCKQVYGGKRHG</sequence>
<evidence type="ECO:0000313" key="11">
    <source>
        <dbReference type="RefSeq" id="XP_021840120.1"/>
    </source>
</evidence>
<dbReference type="InterPro" id="IPR001611">
    <property type="entry name" value="Leu-rich_rpt"/>
</dbReference>
<dbReference type="FunFam" id="3.80.10.10:FF:000400">
    <property type="entry name" value="Nuclear pore complex protein NUP107"/>
    <property type="match status" value="1"/>
</dbReference>
<evidence type="ECO:0000256" key="5">
    <source>
        <dbReference type="ARBA" id="ARBA00022737"/>
    </source>
</evidence>
<dbReference type="PANTHER" id="PTHR48009">
    <property type="entry name" value="LEUCINE-RICH REPEAT (LRR) FAMILY PROTEIN"/>
    <property type="match status" value="1"/>
</dbReference>
<dbReference type="GO" id="GO:0016301">
    <property type="term" value="F:kinase activity"/>
    <property type="evidence" value="ECO:0007669"/>
    <property type="project" value="UniProtKB-KW"/>
</dbReference>
<dbReference type="GeneID" id="110779987"/>
<feature type="signal peptide" evidence="8">
    <location>
        <begin position="1"/>
        <end position="24"/>
    </location>
</feature>
<dbReference type="GO" id="GO:0005886">
    <property type="term" value="C:plasma membrane"/>
    <property type="evidence" value="ECO:0000318"/>
    <property type="project" value="GO_Central"/>
</dbReference>
<evidence type="ECO:0000256" key="2">
    <source>
        <dbReference type="ARBA" id="ARBA00022614"/>
    </source>
</evidence>
<dbReference type="Pfam" id="PF00560">
    <property type="entry name" value="LRR_1"/>
    <property type="match status" value="5"/>
</dbReference>
<name>A0A9R0K6K9_SPIOL</name>